<evidence type="ECO:0000313" key="12">
    <source>
        <dbReference type="EMBL" id="OQV24383.1"/>
    </source>
</evidence>
<reference evidence="13" key="1">
    <citation type="submission" date="2017-01" db="EMBL/GenBank/DDBJ databases">
        <title>Comparative genomics of anhydrobiosis in the tardigrade Hypsibius dujardini.</title>
        <authorList>
            <person name="Yoshida Y."/>
            <person name="Koutsovoulos G."/>
            <person name="Laetsch D."/>
            <person name="Stevens L."/>
            <person name="Kumar S."/>
            <person name="Horikawa D."/>
            <person name="Ishino K."/>
            <person name="Komine S."/>
            <person name="Tomita M."/>
            <person name="Blaxter M."/>
            <person name="Arakawa K."/>
        </authorList>
    </citation>
    <scope>NUCLEOTIDE SEQUENCE [LARGE SCALE GENOMIC DNA]</scope>
    <source>
        <strain evidence="13">Z151</strain>
    </source>
</reference>
<dbReference type="InterPro" id="IPR033709">
    <property type="entry name" value="Anticodon_Ile_ABEc"/>
</dbReference>
<dbReference type="InterPro" id="IPR013155">
    <property type="entry name" value="M/V/L/I-tRNA-synth_anticd-bd"/>
</dbReference>
<evidence type="ECO:0000256" key="8">
    <source>
        <dbReference type="ARBA" id="ARBA00032665"/>
    </source>
</evidence>
<dbReference type="SUPFAM" id="SSF52374">
    <property type="entry name" value="Nucleotidylyl transferase"/>
    <property type="match status" value="1"/>
</dbReference>
<dbReference type="Pfam" id="PF08264">
    <property type="entry name" value="Anticodon_1"/>
    <property type="match status" value="1"/>
</dbReference>
<dbReference type="Gene3D" id="1.10.730.10">
    <property type="entry name" value="Isoleucyl-tRNA Synthetase, Domain 1"/>
    <property type="match status" value="1"/>
</dbReference>
<comment type="catalytic activity">
    <reaction evidence="9">
        <text>tRNA(Ile) + L-isoleucine + ATP = L-isoleucyl-tRNA(Ile) + AMP + diphosphate</text>
        <dbReference type="Rhea" id="RHEA:11060"/>
        <dbReference type="Rhea" id="RHEA-COMP:9666"/>
        <dbReference type="Rhea" id="RHEA-COMP:9695"/>
        <dbReference type="ChEBI" id="CHEBI:30616"/>
        <dbReference type="ChEBI" id="CHEBI:33019"/>
        <dbReference type="ChEBI" id="CHEBI:58045"/>
        <dbReference type="ChEBI" id="CHEBI:78442"/>
        <dbReference type="ChEBI" id="CHEBI:78528"/>
        <dbReference type="ChEBI" id="CHEBI:456215"/>
        <dbReference type="EC" id="6.1.1.5"/>
    </reaction>
</comment>
<gene>
    <name evidence="12" type="ORF">BV898_01918</name>
</gene>
<evidence type="ECO:0000256" key="3">
    <source>
        <dbReference type="ARBA" id="ARBA00022598"/>
    </source>
</evidence>
<dbReference type="GO" id="GO:0004822">
    <property type="term" value="F:isoleucine-tRNA ligase activity"/>
    <property type="evidence" value="ECO:0007669"/>
    <property type="project" value="UniProtKB-EC"/>
</dbReference>
<dbReference type="Proteomes" id="UP000192578">
    <property type="component" value="Unassembled WGS sequence"/>
</dbReference>
<dbReference type="Pfam" id="PF00133">
    <property type="entry name" value="tRNA-synt_1"/>
    <property type="match status" value="1"/>
</dbReference>
<protein>
    <recommendedName>
        <fullName evidence="2">isoleucine--tRNA ligase</fullName>
        <ecNumber evidence="2">6.1.1.5</ecNumber>
    </recommendedName>
    <alternativeName>
        <fullName evidence="8">Isoleucyl-tRNA synthetase</fullName>
    </alternativeName>
</protein>
<dbReference type="Gene3D" id="3.40.50.620">
    <property type="entry name" value="HUPs"/>
    <property type="match status" value="1"/>
</dbReference>
<keyword evidence="7" id="KW-0030">Aminoacyl-tRNA synthetase</keyword>
<dbReference type="InterPro" id="IPR014729">
    <property type="entry name" value="Rossmann-like_a/b/a_fold"/>
</dbReference>
<comment type="caution">
    <text evidence="12">The sequence shown here is derived from an EMBL/GenBank/DDBJ whole genome shotgun (WGS) entry which is preliminary data.</text>
</comment>
<dbReference type="PANTHER" id="PTHR42780">
    <property type="entry name" value="SOLEUCYL-TRNA SYNTHETASE"/>
    <property type="match status" value="1"/>
</dbReference>
<dbReference type="Pfam" id="PF19302">
    <property type="entry name" value="DUF5915"/>
    <property type="match status" value="1"/>
</dbReference>
<evidence type="ECO:0000259" key="11">
    <source>
        <dbReference type="Pfam" id="PF08264"/>
    </source>
</evidence>
<evidence type="ECO:0000256" key="6">
    <source>
        <dbReference type="ARBA" id="ARBA00022917"/>
    </source>
</evidence>
<dbReference type="EMBL" id="MTYJ01000007">
    <property type="protein sequence ID" value="OQV24383.1"/>
    <property type="molecule type" value="Genomic_DNA"/>
</dbReference>
<evidence type="ECO:0000256" key="4">
    <source>
        <dbReference type="ARBA" id="ARBA00022741"/>
    </source>
</evidence>
<organism evidence="12 13">
    <name type="scientific">Hypsibius exemplaris</name>
    <name type="common">Freshwater tardigrade</name>
    <dbReference type="NCBI Taxonomy" id="2072580"/>
    <lineage>
        <taxon>Eukaryota</taxon>
        <taxon>Metazoa</taxon>
        <taxon>Ecdysozoa</taxon>
        <taxon>Tardigrada</taxon>
        <taxon>Eutardigrada</taxon>
        <taxon>Parachela</taxon>
        <taxon>Hypsibioidea</taxon>
        <taxon>Hypsibiidae</taxon>
        <taxon>Hypsibius</taxon>
    </lineage>
</organism>
<dbReference type="GO" id="GO:0005524">
    <property type="term" value="F:ATP binding"/>
    <property type="evidence" value="ECO:0007669"/>
    <property type="project" value="UniProtKB-KW"/>
</dbReference>
<keyword evidence="3 12" id="KW-0436">Ligase</keyword>
<keyword evidence="4" id="KW-0547">Nucleotide-binding</keyword>
<dbReference type="InterPro" id="IPR002300">
    <property type="entry name" value="aa-tRNA-synth_Ia"/>
</dbReference>
<dbReference type="EC" id="6.1.1.5" evidence="2"/>
<dbReference type="GO" id="GO:0006428">
    <property type="term" value="P:isoleucyl-tRNA aminoacylation"/>
    <property type="evidence" value="ECO:0007669"/>
    <property type="project" value="TreeGrafter"/>
</dbReference>
<dbReference type="InterPro" id="IPR023586">
    <property type="entry name" value="Ile-tRNA-ligase_type2"/>
</dbReference>
<sequence>MLHRRVSDFKGQYVKDADKAINKYLKEHGRLVHASQTSTAIRSATGRDAADLQGRAELVRPVEPMIDRLLENNQQTRWVPDFVKEKRFGNWLKEARDWPISRSRYWGTPIPLWISDDGEETVCVGSIEELATLTGTRVTDLHRETVDKLEIPSQKGKGMLKRIPEVFDCWFESGSMPYASSHYPFENQKEFEDKFPADFIAEGIDQTRGWFYTLLVLSTALFNKPPSKNVIVNGLVLADDGQKMVRGRRTTRTQWKSWTSTAPMPCGRLYLINSPVVRAENLRFKEAGVRDVLKDVFLPWYNAYRFFAQQKELFEKENSTQFIFSEKTQLPTDNIMDRWILSFTQSLLQFVKDEMQAYRLYTVVPRLIKFVDLLTNWYVRSNRKRLRGSGGIEDCRKALETLFTVLFSMVRMMAPFTPFLAELLYQNLKDINKSDSTEPRADQSVHYLMFPDLVVIIHRDESFLEDIRSLEFYVQEELNVQTMMTTTDKEKYGVRVRAEPDHKTLGVRLKGTILSDDALRKYQEEGFLDLNGTRLEGTDLKLIYTFASPASGDSAGEYEAASDNDVLVLLNVSQNQALLDEGTAREVCNRVQRLRKKAGLVPTDDIKVFFEVTPADSELSVVVQKFIDYVGNAIKKPFAA</sequence>
<comment type="similarity">
    <text evidence="1">Belongs to the class-I aminoacyl-tRNA synthetase family.</text>
</comment>
<dbReference type="FunFam" id="1.10.730.10:FF:000004">
    <property type="entry name" value="Isoleucyl-tRNA synthetase, cytoplasmic"/>
    <property type="match status" value="1"/>
</dbReference>
<evidence type="ECO:0000313" key="13">
    <source>
        <dbReference type="Proteomes" id="UP000192578"/>
    </source>
</evidence>
<accession>A0A1W0XA62</accession>
<keyword evidence="13" id="KW-1185">Reference proteome</keyword>
<evidence type="ECO:0000256" key="1">
    <source>
        <dbReference type="ARBA" id="ARBA00005594"/>
    </source>
</evidence>
<dbReference type="InterPro" id="IPR009080">
    <property type="entry name" value="tRNAsynth_Ia_anticodon-bd"/>
</dbReference>
<dbReference type="GO" id="GO:0000049">
    <property type="term" value="F:tRNA binding"/>
    <property type="evidence" value="ECO:0007669"/>
    <property type="project" value="InterPro"/>
</dbReference>
<evidence type="ECO:0000256" key="2">
    <source>
        <dbReference type="ARBA" id="ARBA00013165"/>
    </source>
</evidence>
<keyword evidence="6" id="KW-0648">Protein biosynthesis</keyword>
<evidence type="ECO:0000256" key="5">
    <source>
        <dbReference type="ARBA" id="ARBA00022840"/>
    </source>
</evidence>
<evidence type="ECO:0000256" key="7">
    <source>
        <dbReference type="ARBA" id="ARBA00023146"/>
    </source>
</evidence>
<evidence type="ECO:0000256" key="9">
    <source>
        <dbReference type="ARBA" id="ARBA00048359"/>
    </source>
</evidence>
<keyword evidence="5" id="KW-0067">ATP-binding</keyword>
<proteinExistence type="inferred from homology"/>
<evidence type="ECO:0000259" key="10">
    <source>
        <dbReference type="Pfam" id="PF00133"/>
    </source>
</evidence>
<name>A0A1W0XA62_HYPEX</name>
<dbReference type="SUPFAM" id="SSF47323">
    <property type="entry name" value="Anticodon-binding domain of a subclass of class I aminoacyl-tRNA synthetases"/>
    <property type="match status" value="1"/>
</dbReference>
<dbReference type="OrthoDB" id="1706657at2759"/>
<dbReference type="AlphaFoldDB" id="A0A1W0XA62"/>
<dbReference type="PANTHER" id="PTHR42780:SF1">
    <property type="entry name" value="ISOLEUCINE--TRNA LIGASE, CYTOPLASMIC"/>
    <property type="match status" value="1"/>
</dbReference>
<dbReference type="CDD" id="cd07961">
    <property type="entry name" value="Anticodon_Ia_Ile_ABEc"/>
    <property type="match status" value="1"/>
</dbReference>
<feature type="domain" description="Methionyl/Valyl/Leucyl/Isoleucyl-tRNA synthetase anticodon-binding" evidence="11">
    <location>
        <begin position="337"/>
        <end position="452"/>
    </location>
</feature>
<feature type="domain" description="Aminoacyl-tRNA synthetase class Ia" evidence="10">
    <location>
        <begin position="62"/>
        <end position="282"/>
    </location>
</feature>